<comment type="caution">
    <text evidence="9">The sequence shown here is derived from an EMBL/GenBank/DDBJ whole genome shotgun (WGS) entry which is preliminary data.</text>
</comment>
<evidence type="ECO:0000256" key="3">
    <source>
        <dbReference type="ARBA" id="ARBA00022475"/>
    </source>
</evidence>
<reference evidence="9 10" key="1">
    <citation type="journal article" date="2019" name="bioRxiv">
        <title>Bacteria contribute to plant secondary compound degradation in a generalist herbivore system.</title>
        <authorList>
            <person name="Francoeur C.B."/>
            <person name="Khadempour L."/>
            <person name="Moreira-Soto R.D."/>
            <person name="Gotting K."/>
            <person name="Book A.J."/>
            <person name="Pinto-Tomas A.A."/>
            <person name="Keefover-Ring K."/>
            <person name="Currie C.R."/>
        </authorList>
    </citation>
    <scope>NUCLEOTIDE SEQUENCE [LARGE SCALE GENOMIC DNA]</scope>
    <source>
        <strain evidence="9 10">Acro-805</strain>
    </source>
</reference>
<gene>
    <name evidence="9" type="ORF">F3J38_13070</name>
</gene>
<evidence type="ECO:0000256" key="4">
    <source>
        <dbReference type="ARBA" id="ARBA00022519"/>
    </source>
</evidence>
<evidence type="ECO:0000256" key="2">
    <source>
        <dbReference type="ARBA" id="ARBA00008629"/>
    </source>
</evidence>
<accession>A0ABX0R0Y9</accession>
<keyword evidence="6" id="KW-0812">Transmembrane</keyword>
<comment type="similarity">
    <text evidence="2">Belongs to the Hok/Gef family.</text>
</comment>
<evidence type="ECO:0000256" key="5">
    <source>
        <dbReference type="ARBA" id="ARBA00022649"/>
    </source>
</evidence>
<evidence type="ECO:0000256" key="1">
    <source>
        <dbReference type="ARBA" id="ARBA00004377"/>
    </source>
</evidence>
<keyword evidence="8" id="KW-0472">Membrane</keyword>
<keyword evidence="5" id="KW-1277">Toxin-antitoxin system</keyword>
<evidence type="ECO:0000313" key="9">
    <source>
        <dbReference type="EMBL" id="NIF00986.1"/>
    </source>
</evidence>
<evidence type="ECO:0000256" key="8">
    <source>
        <dbReference type="ARBA" id="ARBA00023136"/>
    </source>
</evidence>
<dbReference type="InterPro" id="IPR000021">
    <property type="entry name" value="Hok/gef_toxin"/>
</dbReference>
<keyword evidence="7" id="KW-1133">Transmembrane helix</keyword>
<evidence type="ECO:0000256" key="7">
    <source>
        <dbReference type="ARBA" id="ARBA00022989"/>
    </source>
</evidence>
<dbReference type="RefSeq" id="WP_166934069.1">
    <property type="nucleotide sequence ID" value="NZ_VWXD01000004.1"/>
</dbReference>
<dbReference type="Pfam" id="PF01848">
    <property type="entry name" value="HOK_GEF"/>
    <property type="match status" value="1"/>
</dbReference>
<protein>
    <submittedName>
        <fullName evidence="9">Hok/Gef family protein</fullName>
    </submittedName>
</protein>
<name>A0ABX0R0Y9_9GAMM</name>
<comment type="subcellular location">
    <subcellularLocation>
        <location evidence="1">Cell inner membrane</location>
        <topology evidence="1">Single-pass membrane protein</topology>
    </subcellularLocation>
</comment>
<keyword evidence="4" id="KW-0997">Cell inner membrane</keyword>
<dbReference type="EMBL" id="VWXD01000004">
    <property type="protein sequence ID" value="NIF00986.1"/>
    <property type="molecule type" value="Genomic_DNA"/>
</dbReference>
<proteinExistence type="inferred from homology"/>
<evidence type="ECO:0000256" key="6">
    <source>
        <dbReference type="ARBA" id="ARBA00022692"/>
    </source>
</evidence>
<keyword evidence="3" id="KW-1003">Cell membrane</keyword>
<keyword evidence="10" id="KW-1185">Reference proteome</keyword>
<evidence type="ECO:0000313" key="10">
    <source>
        <dbReference type="Proteomes" id="UP000780690"/>
    </source>
</evidence>
<organism evidence="9 10">
    <name type="scientific">Candidatus Pantoea formicae</name>
    <dbReference type="NCBI Taxonomy" id="2608355"/>
    <lineage>
        <taxon>Bacteria</taxon>
        <taxon>Pseudomonadati</taxon>
        <taxon>Pseudomonadota</taxon>
        <taxon>Gammaproteobacteria</taxon>
        <taxon>Enterobacterales</taxon>
        <taxon>Erwiniaceae</taxon>
        <taxon>Pantoea</taxon>
    </lineage>
</organism>
<sequence length="48" mass="5498">MKLSFSKLIIGGLMLFVLCLVNRNTLCELRFKVFTAELSAVMAYEVRQ</sequence>
<dbReference type="Proteomes" id="UP000780690">
    <property type="component" value="Unassembled WGS sequence"/>
</dbReference>